<sequence>MKENPNLEFTQLSNKQLEDEVSYFIAQKLLSSLLDKGLISTTEYQKITFLNRSSFSPILAAIMPETLDISEL</sequence>
<feature type="domain" description="SHOCT-like" evidence="1">
    <location>
        <begin position="13"/>
        <end position="63"/>
    </location>
</feature>
<name>A0A0K8J6H1_9FIRM</name>
<evidence type="ECO:0000313" key="3">
    <source>
        <dbReference type="Proteomes" id="UP000196053"/>
    </source>
</evidence>
<dbReference type="OrthoDB" id="1708280at2"/>
<accession>A0A0K8J6H1</accession>
<dbReference type="AlphaFoldDB" id="A0A0K8J6H1"/>
<gene>
    <name evidence="2" type="ORF">SD1D_1458</name>
</gene>
<reference evidence="3" key="1">
    <citation type="submission" date="2015-09" db="EMBL/GenBank/DDBJ databases">
        <authorList>
            <person name="Wibberg D."/>
        </authorList>
    </citation>
    <scope>NUCLEOTIDE SEQUENCE [LARGE SCALE GENOMIC DNA]</scope>
    <source>
        <strain evidence="3">SD1D</strain>
    </source>
</reference>
<evidence type="ECO:0000259" key="1">
    <source>
        <dbReference type="Pfam" id="PF20612"/>
    </source>
</evidence>
<protein>
    <recommendedName>
        <fullName evidence="1">SHOCT-like domain-containing protein</fullName>
    </recommendedName>
</protein>
<dbReference type="EMBL" id="LN879430">
    <property type="protein sequence ID" value="CUH93004.1"/>
    <property type="molecule type" value="Genomic_DNA"/>
</dbReference>
<dbReference type="KEGG" id="hsd:SD1D_1458"/>
<dbReference type="InterPro" id="IPR046749">
    <property type="entry name" value="SHOCT_2"/>
</dbReference>
<organism evidence="2 3">
    <name type="scientific">Herbinix luporum</name>
    <dbReference type="NCBI Taxonomy" id="1679721"/>
    <lineage>
        <taxon>Bacteria</taxon>
        <taxon>Bacillati</taxon>
        <taxon>Bacillota</taxon>
        <taxon>Clostridia</taxon>
        <taxon>Lachnospirales</taxon>
        <taxon>Lachnospiraceae</taxon>
        <taxon>Herbinix</taxon>
    </lineage>
</organism>
<dbReference type="RefSeq" id="WP_058258305.1">
    <property type="nucleotide sequence ID" value="NZ_LN879430.1"/>
</dbReference>
<evidence type="ECO:0000313" key="2">
    <source>
        <dbReference type="EMBL" id="CUH93004.1"/>
    </source>
</evidence>
<keyword evidence="3" id="KW-1185">Reference proteome</keyword>
<dbReference type="Proteomes" id="UP000196053">
    <property type="component" value="Chromosome I"/>
</dbReference>
<dbReference type="Pfam" id="PF20612">
    <property type="entry name" value="SHOCT_2"/>
    <property type="match status" value="1"/>
</dbReference>
<proteinExistence type="predicted"/>